<dbReference type="InterPro" id="IPR009702">
    <property type="entry name" value="DUF1284"/>
</dbReference>
<name>A0A160F1Q8_9BACL</name>
<proteinExistence type="predicted"/>
<dbReference type="KEGG" id="aamy:GFC30_430"/>
<dbReference type="EMBL" id="CP015438">
    <property type="protein sequence ID" value="ANB60099.1"/>
    <property type="molecule type" value="Genomic_DNA"/>
</dbReference>
<dbReference type="Proteomes" id="UP000076865">
    <property type="component" value="Chromosome"/>
</dbReference>
<protein>
    <recommendedName>
        <fullName evidence="3">DUF1284 domain-containing protein</fullName>
    </recommendedName>
</protein>
<evidence type="ECO:0000313" key="2">
    <source>
        <dbReference type="Proteomes" id="UP000076865"/>
    </source>
</evidence>
<sequence>MRPLRLRGHHLLCVHGFRGMGYSPSFVEKMKEIVRDIRDEEKEMLIQVVVALDEACFSCPHHGESTCQADPTSNDHVVSMDKKVLTHLGLEENAVYLKSELLRLTAKKVRPDDLDDLCANCSWLSYGVCKEGIANLRQKKSELSEIASSPFQKVWYDKKI</sequence>
<accession>A0A160F1Q8</accession>
<dbReference type="PATRIC" id="fig|294699.3.peg.420"/>
<evidence type="ECO:0008006" key="3">
    <source>
        <dbReference type="Google" id="ProtNLM"/>
    </source>
</evidence>
<gene>
    <name evidence="1" type="ORF">GFC30_430</name>
</gene>
<organism evidence="1 2">
    <name type="scientific">Anoxybacteroides amylolyticum</name>
    <dbReference type="NCBI Taxonomy" id="294699"/>
    <lineage>
        <taxon>Bacteria</taxon>
        <taxon>Bacillati</taxon>
        <taxon>Bacillota</taxon>
        <taxon>Bacilli</taxon>
        <taxon>Bacillales</taxon>
        <taxon>Anoxybacillaceae</taxon>
        <taxon>Anoxybacteroides</taxon>
    </lineage>
</organism>
<evidence type="ECO:0000313" key="1">
    <source>
        <dbReference type="EMBL" id="ANB60099.1"/>
    </source>
</evidence>
<dbReference type="AlphaFoldDB" id="A0A160F1Q8"/>
<keyword evidence="2" id="KW-1185">Reference proteome</keyword>
<dbReference type="OrthoDB" id="121064at2"/>
<reference evidence="1 2" key="1">
    <citation type="journal article" date="2006" name="Syst. Appl. Microbiol.">
        <title>Anoxybacillus amylolyticus sp. nov., a thermophilic amylase producing bacterium isolated from Mount Rittmann (Antarctica).</title>
        <authorList>
            <person name="Poli A."/>
            <person name="Esposito E."/>
            <person name="Lama L."/>
            <person name="Orlando P."/>
            <person name="Nicolaus G."/>
            <person name="de Appolonia F."/>
            <person name="Gambacorta A."/>
            <person name="Nicolaus B."/>
        </authorList>
    </citation>
    <scope>NUCLEOTIDE SEQUENCE [LARGE SCALE GENOMIC DNA]</scope>
    <source>
        <strain evidence="1 2">DSM 15939</strain>
    </source>
</reference>
<dbReference type="RefSeq" id="WP_066322689.1">
    <property type="nucleotide sequence ID" value="NZ_CP015438.1"/>
</dbReference>
<dbReference type="Pfam" id="PF06935">
    <property type="entry name" value="DUF1284"/>
    <property type="match status" value="1"/>
</dbReference>